<reference evidence="1" key="2">
    <citation type="journal article" date="2015" name="Data Brief">
        <title>Shoot transcriptome of the giant reed, Arundo donax.</title>
        <authorList>
            <person name="Barrero R.A."/>
            <person name="Guerrero F.D."/>
            <person name="Moolhuijzen P."/>
            <person name="Goolsby J.A."/>
            <person name="Tidwell J."/>
            <person name="Bellgard S.E."/>
            <person name="Bellgard M.I."/>
        </authorList>
    </citation>
    <scope>NUCLEOTIDE SEQUENCE</scope>
    <source>
        <tissue evidence="1">Shoot tissue taken approximately 20 cm above the soil surface</tissue>
    </source>
</reference>
<protein>
    <submittedName>
        <fullName evidence="1">Uncharacterized protein</fullName>
    </submittedName>
</protein>
<dbReference type="EMBL" id="GBRH01168826">
    <property type="protein sequence ID" value="JAE29070.1"/>
    <property type="molecule type" value="Transcribed_RNA"/>
</dbReference>
<reference evidence="1" key="1">
    <citation type="submission" date="2014-09" db="EMBL/GenBank/DDBJ databases">
        <authorList>
            <person name="Magalhaes I.L.F."/>
            <person name="Oliveira U."/>
            <person name="Santos F.R."/>
            <person name="Vidigal T.H.D.A."/>
            <person name="Brescovit A.D."/>
            <person name="Santos A.J."/>
        </authorList>
    </citation>
    <scope>NUCLEOTIDE SEQUENCE</scope>
    <source>
        <tissue evidence="1">Shoot tissue taken approximately 20 cm above the soil surface</tissue>
    </source>
</reference>
<sequence>MRGTCRRPRRARRRSRRRR</sequence>
<name>A0A0A9GVM5_ARUDO</name>
<organism evidence="1">
    <name type="scientific">Arundo donax</name>
    <name type="common">Giant reed</name>
    <name type="synonym">Donax arundinaceus</name>
    <dbReference type="NCBI Taxonomy" id="35708"/>
    <lineage>
        <taxon>Eukaryota</taxon>
        <taxon>Viridiplantae</taxon>
        <taxon>Streptophyta</taxon>
        <taxon>Embryophyta</taxon>
        <taxon>Tracheophyta</taxon>
        <taxon>Spermatophyta</taxon>
        <taxon>Magnoliopsida</taxon>
        <taxon>Liliopsida</taxon>
        <taxon>Poales</taxon>
        <taxon>Poaceae</taxon>
        <taxon>PACMAD clade</taxon>
        <taxon>Arundinoideae</taxon>
        <taxon>Arundineae</taxon>
        <taxon>Arundo</taxon>
    </lineage>
</organism>
<evidence type="ECO:0000313" key="1">
    <source>
        <dbReference type="EMBL" id="JAE29070.1"/>
    </source>
</evidence>
<proteinExistence type="predicted"/>
<accession>A0A0A9GVM5</accession>
<dbReference type="AlphaFoldDB" id="A0A0A9GVM5"/>